<protein>
    <submittedName>
        <fullName evidence="2">Uncharacterized protein</fullName>
    </submittedName>
</protein>
<organism evidence="2 3">
    <name type="scientific">Staurois parvus</name>
    <dbReference type="NCBI Taxonomy" id="386267"/>
    <lineage>
        <taxon>Eukaryota</taxon>
        <taxon>Metazoa</taxon>
        <taxon>Chordata</taxon>
        <taxon>Craniata</taxon>
        <taxon>Vertebrata</taxon>
        <taxon>Euteleostomi</taxon>
        <taxon>Amphibia</taxon>
        <taxon>Batrachia</taxon>
        <taxon>Anura</taxon>
        <taxon>Neobatrachia</taxon>
        <taxon>Ranoidea</taxon>
        <taxon>Ranidae</taxon>
        <taxon>Staurois</taxon>
    </lineage>
</organism>
<dbReference type="EMBL" id="CATNWA010018973">
    <property type="protein sequence ID" value="CAI9610540.1"/>
    <property type="molecule type" value="Genomic_DNA"/>
</dbReference>
<evidence type="ECO:0000256" key="1">
    <source>
        <dbReference type="SAM" id="MobiDB-lite"/>
    </source>
</evidence>
<keyword evidence="3" id="KW-1185">Reference proteome</keyword>
<name>A0ABN9GMA2_9NEOB</name>
<evidence type="ECO:0000313" key="3">
    <source>
        <dbReference type="Proteomes" id="UP001162483"/>
    </source>
</evidence>
<reference evidence="2" key="1">
    <citation type="submission" date="2023-05" db="EMBL/GenBank/DDBJ databases">
        <authorList>
            <person name="Stuckert A."/>
        </authorList>
    </citation>
    <scope>NUCLEOTIDE SEQUENCE</scope>
</reference>
<comment type="caution">
    <text evidence="2">The sequence shown here is derived from an EMBL/GenBank/DDBJ whole genome shotgun (WGS) entry which is preliminary data.</text>
</comment>
<feature type="region of interest" description="Disordered" evidence="1">
    <location>
        <begin position="1"/>
        <end position="24"/>
    </location>
</feature>
<dbReference type="Proteomes" id="UP001162483">
    <property type="component" value="Unassembled WGS sequence"/>
</dbReference>
<evidence type="ECO:0000313" key="2">
    <source>
        <dbReference type="EMBL" id="CAI9610540.1"/>
    </source>
</evidence>
<sequence>MNQDLTQRSRAVIGIPERSGGHRGHRIAVSHAPMERAQVVNVGAIY</sequence>
<feature type="non-terminal residue" evidence="2">
    <location>
        <position position="46"/>
    </location>
</feature>
<accession>A0ABN9GMA2</accession>
<proteinExistence type="predicted"/>
<gene>
    <name evidence="2" type="ORF">SPARVUS_LOCUS14425447</name>
</gene>